<comment type="caution">
    <text evidence="4">The sequence shown here is derived from an EMBL/GenBank/DDBJ whole genome shotgun (WGS) entry which is preliminary data.</text>
</comment>
<dbReference type="RefSeq" id="WP_352889279.1">
    <property type="nucleotide sequence ID" value="NZ_JBEPIJ010000009.1"/>
</dbReference>
<proteinExistence type="inferred from homology"/>
<dbReference type="EMBL" id="JBEPIJ010000009">
    <property type="protein sequence ID" value="MES0874226.1"/>
    <property type="molecule type" value="Genomic_DNA"/>
</dbReference>
<evidence type="ECO:0000256" key="1">
    <source>
        <dbReference type="ARBA" id="ARBA00038420"/>
    </source>
</evidence>
<comment type="similarity">
    <text evidence="1">Belongs to the E.coli NlpD/Haemophilus LppB family.</text>
</comment>
<dbReference type="InterPro" id="IPR036779">
    <property type="entry name" value="LysM_dom_sf"/>
</dbReference>
<dbReference type="CDD" id="cd00118">
    <property type="entry name" value="LysM"/>
    <property type="match status" value="1"/>
</dbReference>
<reference evidence="4 5" key="1">
    <citation type="submission" date="2024-06" db="EMBL/GenBank/DDBJ databases">
        <authorList>
            <person name="Li Z."/>
            <person name="Jiang Y."/>
        </authorList>
    </citation>
    <scope>NUCLEOTIDE SEQUENCE [LARGE SCALE GENOMIC DNA]</scope>
    <source>
        <strain evidence="4 5">HSW-8</strain>
    </source>
</reference>
<dbReference type="Pfam" id="PF01476">
    <property type="entry name" value="LysM"/>
    <property type="match status" value="1"/>
</dbReference>
<dbReference type="Pfam" id="PF01551">
    <property type="entry name" value="Peptidase_M23"/>
    <property type="match status" value="1"/>
</dbReference>
<dbReference type="InterPro" id="IPR011055">
    <property type="entry name" value="Dup_hybrid_motif"/>
</dbReference>
<evidence type="ECO:0000313" key="5">
    <source>
        <dbReference type="Proteomes" id="UP001465331"/>
    </source>
</evidence>
<dbReference type="PANTHER" id="PTHR21666:SF263">
    <property type="entry name" value="MUREIN HYDROLASE ACTIVATOR NLPD"/>
    <property type="match status" value="1"/>
</dbReference>
<organism evidence="4 5">
    <name type="scientific">Sinimarinibacterium thermocellulolyticum</name>
    <dbReference type="NCBI Taxonomy" id="3170016"/>
    <lineage>
        <taxon>Bacteria</taxon>
        <taxon>Pseudomonadati</taxon>
        <taxon>Pseudomonadota</taxon>
        <taxon>Gammaproteobacteria</taxon>
        <taxon>Nevskiales</taxon>
        <taxon>Nevskiaceae</taxon>
        <taxon>Sinimarinibacterium</taxon>
    </lineage>
</organism>
<dbReference type="Gene3D" id="3.10.350.10">
    <property type="entry name" value="LysM domain"/>
    <property type="match status" value="1"/>
</dbReference>
<dbReference type="PANTHER" id="PTHR21666">
    <property type="entry name" value="PEPTIDASE-RELATED"/>
    <property type="match status" value="1"/>
</dbReference>
<dbReference type="Gene3D" id="2.70.70.10">
    <property type="entry name" value="Glucose Permease (Domain IIA)"/>
    <property type="match status" value="1"/>
</dbReference>
<evidence type="ECO:0000259" key="3">
    <source>
        <dbReference type="PROSITE" id="PS51782"/>
    </source>
</evidence>
<feature type="domain" description="LysM" evidence="3">
    <location>
        <begin position="43"/>
        <end position="87"/>
    </location>
</feature>
<dbReference type="SMART" id="SM00257">
    <property type="entry name" value="LysM"/>
    <property type="match status" value="1"/>
</dbReference>
<dbReference type="CDD" id="cd12797">
    <property type="entry name" value="M23_peptidase"/>
    <property type="match status" value="1"/>
</dbReference>
<evidence type="ECO:0000256" key="2">
    <source>
        <dbReference type="SAM" id="MobiDB-lite"/>
    </source>
</evidence>
<protein>
    <submittedName>
        <fullName evidence="4">Peptidoglycan DD-metalloendopeptidase family protein</fullName>
    </submittedName>
</protein>
<dbReference type="PROSITE" id="PS51782">
    <property type="entry name" value="LYSM"/>
    <property type="match status" value="1"/>
</dbReference>
<sequence>MASQSLMRGVALACAVVLGGCAGWSTWEEERTVVVPERVAGADEYVVVRGDTLYSIAFRNQLDYRQLARWNDIGPSYLIYPGQVLRLKPKPGVVVERERIVTGEIESVGIDDVAIGKPRAASPDSPPPRMPPAPEEPPQTAVGGYRWGLPTAGSVIRGFGEGGNRGIDFGGSDGQPIFAAAPGRVVYSGNALKGYGELIIIKHDELFLSAYGYNAQRHVKEGDVVTAGQPIATMGRGPENRPMLHFEIRRSGKPVNPAKLLPMPTAASAR</sequence>
<dbReference type="InterPro" id="IPR018392">
    <property type="entry name" value="LysM"/>
</dbReference>
<dbReference type="SUPFAM" id="SSF51261">
    <property type="entry name" value="Duplicated hybrid motif"/>
    <property type="match status" value="1"/>
</dbReference>
<feature type="compositionally biased region" description="Pro residues" evidence="2">
    <location>
        <begin position="124"/>
        <end position="137"/>
    </location>
</feature>
<dbReference type="Proteomes" id="UP001465331">
    <property type="component" value="Unassembled WGS sequence"/>
</dbReference>
<evidence type="ECO:0000313" key="4">
    <source>
        <dbReference type="EMBL" id="MES0874226.1"/>
    </source>
</evidence>
<name>A0ABV2ABM6_9GAMM</name>
<keyword evidence="5" id="KW-1185">Reference proteome</keyword>
<dbReference type="InterPro" id="IPR050570">
    <property type="entry name" value="Cell_wall_metabolism_enzyme"/>
</dbReference>
<gene>
    <name evidence="4" type="ORF">ABSH63_09440</name>
</gene>
<accession>A0ABV2ABM6</accession>
<feature type="region of interest" description="Disordered" evidence="2">
    <location>
        <begin position="116"/>
        <end position="141"/>
    </location>
</feature>
<dbReference type="InterPro" id="IPR016047">
    <property type="entry name" value="M23ase_b-sheet_dom"/>
</dbReference>